<organism evidence="11 12">
    <name type="scientific">Desmophyllum pertusum</name>
    <dbReference type="NCBI Taxonomy" id="174260"/>
    <lineage>
        <taxon>Eukaryota</taxon>
        <taxon>Metazoa</taxon>
        <taxon>Cnidaria</taxon>
        <taxon>Anthozoa</taxon>
        <taxon>Hexacorallia</taxon>
        <taxon>Scleractinia</taxon>
        <taxon>Caryophylliina</taxon>
        <taxon>Caryophylliidae</taxon>
        <taxon>Desmophyllum</taxon>
    </lineage>
</organism>
<keyword evidence="4 10" id="KW-1133">Transmembrane helix</keyword>
<evidence type="ECO:0000313" key="12">
    <source>
        <dbReference type="Proteomes" id="UP001163046"/>
    </source>
</evidence>
<keyword evidence="6 10" id="KW-0472">Membrane</keyword>
<accession>A0A9W9ZEF3</accession>
<proteinExistence type="predicted"/>
<keyword evidence="3 10" id="KW-0812">Transmembrane</keyword>
<dbReference type="Proteomes" id="UP001163046">
    <property type="component" value="Unassembled WGS sequence"/>
</dbReference>
<evidence type="ECO:0000256" key="2">
    <source>
        <dbReference type="ARBA" id="ARBA00022448"/>
    </source>
</evidence>
<evidence type="ECO:0000313" key="11">
    <source>
        <dbReference type="EMBL" id="KAJ7379895.1"/>
    </source>
</evidence>
<keyword evidence="5" id="KW-0406">Ion transport</keyword>
<dbReference type="GO" id="GO:0015269">
    <property type="term" value="F:calcium-activated potassium channel activity"/>
    <property type="evidence" value="ECO:0007669"/>
    <property type="project" value="InterPro"/>
</dbReference>
<comment type="caution">
    <text evidence="11">The sequence shown here is derived from an EMBL/GenBank/DDBJ whole genome shotgun (WGS) entry which is preliminary data.</text>
</comment>
<keyword evidence="8" id="KW-0407">Ion channel</keyword>
<gene>
    <name evidence="11" type="primary">KCNMB4_3</name>
    <name evidence="11" type="ORF">OS493_012654</name>
</gene>
<keyword evidence="12" id="KW-1185">Reference proteome</keyword>
<dbReference type="GO" id="GO:0005513">
    <property type="term" value="P:detection of calcium ion"/>
    <property type="evidence" value="ECO:0007669"/>
    <property type="project" value="TreeGrafter"/>
</dbReference>
<evidence type="ECO:0000256" key="1">
    <source>
        <dbReference type="ARBA" id="ARBA00004141"/>
    </source>
</evidence>
<evidence type="ECO:0000256" key="7">
    <source>
        <dbReference type="ARBA" id="ARBA00023180"/>
    </source>
</evidence>
<dbReference type="GO" id="GO:0008076">
    <property type="term" value="C:voltage-gated potassium channel complex"/>
    <property type="evidence" value="ECO:0007669"/>
    <property type="project" value="TreeGrafter"/>
</dbReference>
<evidence type="ECO:0000256" key="10">
    <source>
        <dbReference type="SAM" id="Phobius"/>
    </source>
</evidence>
<comment type="subcellular location">
    <subcellularLocation>
        <location evidence="1">Membrane</location>
        <topology evidence="1">Multi-pass membrane protein</topology>
    </subcellularLocation>
</comment>
<dbReference type="Pfam" id="PF03185">
    <property type="entry name" value="CaKB"/>
    <property type="match status" value="1"/>
</dbReference>
<dbReference type="PANTHER" id="PTHR10258:SF8">
    <property type="entry name" value="CALCIUM-ACTIVATED POTASSIUM CHANNEL BK ALPHA SUBUNIT DOMAIN-CONTAINING PROTEIN"/>
    <property type="match status" value="1"/>
</dbReference>
<dbReference type="GO" id="GO:0015459">
    <property type="term" value="F:potassium channel regulator activity"/>
    <property type="evidence" value="ECO:0007669"/>
    <property type="project" value="TreeGrafter"/>
</dbReference>
<keyword evidence="7" id="KW-0325">Glycoprotein</keyword>
<keyword evidence="2" id="KW-0813">Transport</keyword>
<dbReference type="EMBL" id="MU826355">
    <property type="protein sequence ID" value="KAJ7379895.1"/>
    <property type="molecule type" value="Genomic_DNA"/>
</dbReference>
<feature type="transmembrane region" description="Helical" evidence="10">
    <location>
        <begin position="132"/>
        <end position="156"/>
    </location>
</feature>
<evidence type="ECO:0000256" key="4">
    <source>
        <dbReference type="ARBA" id="ARBA00022989"/>
    </source>
</evidence>
<dbReference type="OrthoDB" id="5973433at2759"/>
<feature type="region of interest" description="Disordered" evidence="9">
    <location>
        <begin position="31"/>
        <end position="50"/>
    </location>
</feature>
<dbReference type="InterPro" id="IPR003930">
    <property type="entry name" value="K_chnl_Ca-activ_BK_bsu"/>
</dbReference>
<feature type="transmembrane region" description="Helical" evidence="10">
    <location>
        <begin position="281"/>
        <end position="300"/>
    </location>
</feature>
<sequence length="325" mass="36259">MDGGKNAHPGLEANVATNGFTLQNETRGYQPELSGVELPPPYSVENQPQQQNVWSPQATNAGLYPPFHYPGGNQQAPFQYHPVAAPLRAGVLSEDEIRRRQETAIRHGIASAVITRRPAQGRRSCTYRLTRLGITLFLMGVILLIILGVLLVHPALNDIQLKSAQCTVISSDVTYQAKSCDCGRYCTSYYPCLEIQVTFHANGRKQTANLYENVYADKNKCSTQPCSSDEMSNDDDVESFRDDYGQRDSEYTCYYNPKTLDKVFTIRSSVKSDELTVMHCILWPLLLIAFSIGLLGTLFCRAKGHCCFRKRTGSTVPYQDLQPTA</sequence>
<reference evidence="11" key="1">
    <citation type="submission" date="2023-01" db="EMBL/GenBank/DDBJ databases">
        <title>Genome assembly of the deep-sea coral Lophelia pertusa.</title>
        <authorList>
            <person name="Herrera S."/>
            <person name="Cordes E."/>
        </authorList>
    </citation>
    <scope>NUCLEOTIDE SEQUENCE</scope>
    <source>
        <strain evidence="11">USNM1676648</strain>
        <tissue evidence="11">Polyp</tissue>
    </source>
</reference>
<evidence type="ECO:0000256" key="5">
    <source>
        <dbReference type="ARBA" id="ARBA00023065"/>
    </source>
</evidence>
<protein>
    <submittedName>
        <fullName evidence="11">Potassium large conductance calcium-activated channel, sub M, beta member 4</fullName>
    </submittedName>
</protein>
<evidence type="ECO:0000256" key="9">
    <source>
        <dbReference type="SAM" id="MobiDB-lite"/>
    </source>
</evidence>
<evidence type="ECO:0000256" key="8">
    <source>
        <dbReference type="ARBA" id="ARBA00023303"/>
    </source>
</evidence>
<evidence type="ECO:0000256" key="6">
    <source>
        <dbReference type="ARBA" id="ARBA00023136"/>
    </source>
</evidence>
<dbReference type="PANTHER" id="PTHR10258">
    <property type="entry name" value="CALCIUM-ACTIVATED POTASSIUM CHANNEL SUBUNIT BETA"/>
    <property type="match status" value="1"/>
</dbReference>
<evidence type="ECO:0000256" key="3">
    <source>
        <dbReference type="ARBA" id="ARBA00022692"/>
    </source>
</evidence>
<dbReference type="AlphaFoldDB" id="A0A9W9ZEF3"/>
<name>A0A9W9ZEF3_9CNID</name>